<reference evidence="1 2" key="1">
    <citation type="submission" date="2018-06" db="EMBL/GenBank/DDBJ databases">
        <authorList>
            <consortium name="Pathogen Informatics"/>
            <person name="Doyle S."/>
        </authorList>
    </citation>
    <scope>NUCLEOTIDE SEQUENCE [LARGE SCALE GENOMIC DNA]</scope>
    <source>
        <strain evidence="1 2">NCTC10211</strain>
    </source>
</reference>
<dbReference type="Proteomes" id="UP000254765">
    <property type="component" value="Unassembled WGS sequence"/>
</dbReference>
<evidence type="ECO:0000313" key="2">
    <source>
        <dbReference type="Proteomes" id="UP000254765"/>
    </source>
</evidence>
<sequence length="34" mass="3889">MFADALKKQLRNMINQQTHVSNLLLSGKLFSKVN</sequence>
<protein>
    <submittedName>
        <fullName evidence="1">Uncharacterized protein</fullName>
    </submittedName>
</protein>
<evidence type="ECO:0000313" key="1">
    <source>
        <dbReference type="EMBL" id="SUI70198.1"/>
    </source>
</evidence>
<dbReference type="AlphaFoldDB" id="A0A379ZXB2"/>
<gene>
    <name evidence="1" type="ORF">NCTC10211_04452</name>
</gene>
<dbReference type="EMBL" id="UGYK01000002">
    <property type="protein sequence ID" value="SUI70198.1"/>
    <property type="molecule type" value="Genomic_DNA"/>
</dbReference>
<name>A0A379ZXB2_SERMA</name>
<organism evidence="1 2">
    <name type="scientific">Serratia marcescens</name>
    <dbReference type="NCBI Taxonomy" id="615"/>
    <lineage>
        <taxon>Bacteria</taxon>
        <taxon>Pseudomonadati</taxon>
        <taxon>Pseudomonadota</taxon>
        <taxon>Gammaproteobacteria</taxon>
        <taxon>Enterobacterales</taxon>
        <taxon>Yersiniaceae</taxon>
        <taxon>Serratia</taxon>
    </lineage>
</organism>
<accession>A0A379ZXB2</accession>
<proteinExistence type="predicted"/>